<organism evidence="4 5">
    <name type="scientific">Pneumocystis carinii (strain B80)</name>
    <name type="common">Rat pneumocystis pneumonia agent</name>
    <name type="synonym">Pneumocystis carinii f. sp. carinii</name>
    <dbReference type="NCBI Taxonomy" id="1408658"/>
    <lineage>
        <taxon>Eukaryota</taxon>
        <taxon>Fungi</taxon>
        <taxon>Dikarya</taxon>
        <taxon>Ascomycota</taxon>
        <taxon>Taphrinomycotina</taxon>
        <taxon>Pneumocystomycetes</taxon>
        <taxon>Pneumocystaceae</taxon>
        <taxon>Pneumocystis</taxon>
    </lineage>
</organism>
<keyword evidence="2" id="KW-0689">Ribosomal protein</keyword>
<dbReference type="GO" id="GO:1990904">
    <property type="term" value="C:ribonucleoprotein complex"/>
    <property type="evidence" value="ECO:0007669"/>
    <property type="project" value="UniProtKB-KW"/>
</dbReference>
<keyword evidence="3" id="KW-0687">Ribonucleoprotein</keyword>
<dbReference type="PANTHER" id="PTHR11560">
    <property type="entry name" value="39S RIBOSOMAL PROTEIN L10, MITOCHONDRIAL"/>
    <property type="match status" value="1"/>
</dbReference>
<dbReference type="OrthoDB" id="360689at2759"/>
<evidence type="ECO:0000313" key="5">
    <source>
        <dbReference type="Proteomes" id="UP000054454"/>
    </source>
</evidence>
<dbReference type="AlphaFoldDB" id="A0A0W4ZF37"/>
<dbReference type="EMBL" id="LFVZ01000011">
    <property type="protein sequence ID" value="KTW26989.1"/>
    <property type="molecule type" value="Genomic_DNA"/>
</dbReference>
<evidence type="ECO:0000256" key="1">
    <source>
        <dbReference type="ARBA" id="ARBA00008889"/>
    </source>
</evidence>
<dbReference type="VEuPathDB" id="FungiDB:T552_02480"/>
<gene>
    <name evidence="4" type="ORF">T552_02480</name>
</gene>
<dbReference type="InterPro" id="IPR043141">
    <property type="entry name" value="Ribosomal_uL10-like_sf"/>
</dbReference>
<name>A0A0W4ZF37_PNEC8</name>
<dbReference type="InterPro" id="IPR001790">
    <property type="entry name" value="Ribosomal_uL10"/>
</dbReference>
<sequence length="233" mass="27007">MIYPQINSFKNDQYISNRSDLLMKYRPILSFRGFSSKRITPREKKAFIQAIYHELIQLHPTFLLIQQNNVSSEAWKYMRRKLHGLGANIKVLKIRLFGRALQAVSEDLEGKSSNKDDSLQSKIQDLRALRKMIAGPIAIITFSARVEPSFLKRVIYLIDTSNGQFFLLGGFFEGKLVNTKELLHIKEIPDLSVLHMQLIYSLMHHSNQLIQTLEYSSEALTLILLKNNYKHIE</sequence>
<comment type="similarity">
    <text evidence="1">Belongs to the universal ribosomal protein uL10 family.</text>
</comment>
<dbReference type="Proteomes" id="UP000054454">
    <property type="component" value="Unassembled WGS sequence"/>
</dbReference>
<proteinExistence type="inferred from homology"/>
<evidence type="ECO:0000256" key="2">
    <source>
        <dbReference type="ARBA" id="ARBA00022980"/>
    </source>
</evidence>
<dbReference type="Gene3D" id="3.30.70.1730">
    <property type="match status" value="1"/>
</dbReference>
<dbReference type="Pfam" id="PF00466">
    <property type="entry name" value="Ribosomal_L10"/>
    <property type="match status" value="1"/>
</dbReference>
<dbReference type="GO" id="GO:0005840">
    <property type="term" value="C:ribosome"/>
    <property type="evidence" value="ECO:0007669"/>
    <property type="project" value="UniProtKB-KW"/>
</dbReference>
<keyword evidence="5" id="KW-1185">Reference proteome</keyword>
<dbReference type="RefSeq" id="XP_018225180.1">
    <property type="nucleotide sequence ID" value="XM_018371020.1"/>
</dbReference>
<accession>A0A0W4ZF37</accession>
<reference evidence="5" key="1">
    <citation type="journal article" date="2016" name="Nat. Commun.">
        <title>Genome analysis of three Pneumocystis species reveals adaptation mechanisms to life exclusively in mammalian hosts.</title>
        <authorList>
            <person name="Ma L."/>
            <person name="Chen Z."/>
            <person name="Huang D.W."/>
            <person name="Kutty G."/>
            <person name="Ishihara M."/>
            <person name="Wang H."/>
            <person name="Abouelleil A."/>
            <person name="Bishop L."/>
            <person name="Davey E."/>
            <person name="Deng R."/>
            <person name="Deng X."/>
            <person name="Fan L."/>
            <person name="Fantoni G."/>
            <person name="Fitzgerald M."/>
            <person name="Gogineni E."/>
            <person name="Goldberg J.M."/>
            <person name="Handley G."/>
            <person name="Hu X."/>
            <person name="Huber C."/>
            <person name="Jiao X."/>
            <person name="Jones K."/>
            <person name="Levin J.Z."/>
            <person name="Liu Y."/>
            <person name="Macdonald P."/>
            <person name="Melnikov A."/>
            <person name="Raley C."/>
            <person name="Sassi M."/>
            <person name="Sherman B.T."/>
            <person name="Song X."/>
            <person name="Sykes S."/>
            <person name="Tran B."/>
            <person name="Walsh L."/>
            <person name="Xia Y."/>
            <person name="Yang J."/>
            <person name="Young S."/>
            <person name="Zeng Q."/>
            <person name="Zheng X."/>
            <person name="Stephens R."/>
            <person name="Nusbaum C."/>
            <person name="Birren B.W."/>
            <person name="Azadi P."/>
            <person name="Lempicki R.A."/>
            <person name="Cuomo C.A."/>
            <person name="Kovacs J.A."/>
        </authorList>
    </citation>
    <scope>NUCLEOTIDE SEQUENCE [LARGE SCALE GENOMIC DNA]</scope>
    <source>
        <strain evidence="5">B80</strain>
    </source>
</reference>
<comment type="caution">
    <text evidence="4">The sequence shown here is derived from an EMBL/GenBank/DDBJ whole genome shotgun (WGS) entry which is preliminary data.</text>
</comment>
<dbReference type="GeneID" id="28937223"/>
<evidence type="ECO:0000256" key="3">
    <source>
        <dbReference type="ARBA" id="ARBA00023274"/>
    </source>
</evidence>
<dbReference type="SUPFAM" id="SSF160369">
    <property type="entry name" value="Ribosomal protein L10-like"/>
    <property type="match status" value="1"/>
</dbReference>
<evidence type="ECO:0000313" key="4">
    <source>
        <dbReference type="EMBL" id="KTW26989.1"/>
    </source>
</evidence>
<dbReference type="InterPro" id="IPR047865">
    <property type="entry name" value="Ribosomal_uL10_bac_type"/>
</dbReference>
<evidence type="ECO:0008006" key="6">
    <source>
        <dbReference type="Google" id="ProtNLM"/>
    </source>
</evidence>
<protein>
    <recommendedName>
        <fullName evidence="6">Ribosomal protein L10</fullName>
    </recommendedName>
</protein>